<keyword evidence="2" id="KW-0175">Coiled coil</keyword>
<dbReference type="InterPro" id="IPR029442">
    <property type="entry name" value="GyrI-like"/>
</dbReference>
<dbReference type="SUPFAM" id="SSF55136">
    <property type="entry name" value="Probable bacterial effector-binding domain"/>
    <property type="match status" value="1"/>
</dbReference>
<evidence type="ECO:0000256" key="1">
    <source>
        <dbReference type="ARBA" id="ARBA00023125"/>
    </source>
</evidence>
<keyword evidence="1" id="KW-0238">DNA-binding</keyword>
<evidence type="ECO:0000256" key="2">
    <source>
        <dbReference type="SAM" id="Coils"/>
    </source>
</evidence>
<feature type="coiled-coil region" evidence="2">
    <location>
        <begin position="115"/>
        <end position="142"/>
    </location>
</feature>
<evidence type="ECO:0000259" key="3">
    <source>
        <dbReference type="PROSITE" id="PS50937"/>
    </source>
</evidence>
<name>A0ABN0KGN1_9ENTE</name>
<dbReference type="InterPro" id="IPR011256">
    <property type="entry name" value="Reg_factor_effector_dom_sf"/>
</dbReference>
<accession>A0ABN0KGN1</accession>
<sequence length="292" mass="35028">MKIFRVIENYFTFHRYFIVKWTCYKYVIYGSDYLKINELAKLYDITAHTLRYYEKLGLIVPDYDENGYRNYSYRHIEQLNTIRDLRYFDVSIAEIAKYLHQKNVGKTKELLDFEIQALHQCIDDSKKKIAQLEERVQLIEEAEQIDYKKPLLMKHPERMILKSSMITQEEEIDFSLKELHKKYETLLSANNQNLFGSVIHLEKKPYEYQVFYFHPDLSLKNEDVEILPAGTYLSYSFKGDYEQTNDGIEAILQFAKENKLTTVSPFYESYLIDFHETNKPEEYVTRLEILIK</sequence>
<gene>
    <name evidence="4" type="ORF">UAO_01255</name>
</gene>
<dbReference type="InterPro" id="IPR047057">
    <property type="entry name" value="MerR_fam"/>
</dbReference>
<dbReference type="PROSITE" id="PS50937">
    <property type="entry name" value="HTH_MERR_2"/>
    <property type="match status" value="1"/>
</dbReference>
<dbReference type="InterPro" id="IPR009061">
    <property type="entry name" value="DNA-bd_dom_put_sf"/>
</dbReference>
<reference evidence="4 5" key="1">
    <citation type="submission" date="2013-02" db="EMBL/GenBank/DDBJ databases">
        <title>The Genome Sequence of Enterococcus villorum ATCC_700913.</title>
        <authorList>
            <consortium name="The Broad Institute Genome Sequencing Platform"/>
            <consortium name="The Broad Institute Genome Sequencing Center for Infectious Disease"/>
            <person name="Earl A.M."/>
            <person name="Gilmore M.S."/>
            <person name="Lebreton F."/>
            <person name="Walker B."/>
            <person name="Young S.K."/>
            <person name="Zeng Q."/>
            <person name="Gargeya S."/>
            <person name="Fitzgerald M."/>
            <person name="Haas B."/>
            <person name="Abouelleil A."/>
            <person name="Alvarado L."/>
            <person name="Arachchi H.M."/>
            <person name="Berlin A.M."/>
            <person name="Chapman S.B."/>
            <person name="Dewar J."/>
            <person name="Goldberg J."/>
            <person name="Griggs A."/>
            <person name="Gujja S."/>
            <person name="Hansen M."/>
            <person name="Howarth C."/>
            <person name="Imamovic A."/>
            <person name="Larimer J."/>
            <person name="McCowan C."/>
            <person name="Murphy C."/>
            <person name="Neiman D."/>
            <person name="Pearson M."/>
            <person name="Priest M."/>
            <person name="Roberts A."/>
            <person name="Saif S."/>
            <person name="Shea T."/>
            <person name="Sisk P."/>
            <person name="Sykes S."/>
            <person name="Wortman J."/>
            <person name="Nusbaum C."/>
            <person name="Birren B."/>
        </authorList>
    </citation>
    <scope>NUCLEOTIDE SEQUENCE [LARGE SCALE GENOMIC DNA]</scope>
    <source>
        <strain evidence="4 5">ATCC 700913</strain>
    </source>
</reference>
<dbReference type="SMART" id="SM00422">
    <property type="entry name" value="HTH_MERR"/>
    <property type="match status" value="1"/>
</dbReference>
<feature type="domain" description="HTH merR-type" evidence="3">
    <location>
        <begin position="33"/>
        <end position="101"/>
    </location>
</feature>
<dbReference type="SUPFAM" id="SSF46955">
    <property type="entry name" value="Putative DNA-binding domain"/>
    <property type="match status" value="1"/>
</dbReference>
<evidence type="ECO:0000313" key="5">
    <source>
        <dbReference type="Proteomes" id="UP000013866"/>
    </source>
</evidence>
<dbReference type="CDD" id="cd00592">
    <property type="entry name" value="HTH_MerR-like"/>
    <property type="match status" value="1"/>
</dbReference>
<keyword evidence="5" id="KW-1185">Reference proteome</keyword>
<dbReference type="InterPro" id="IPR000551">
    <property type="entry name" value="MerR-type_HTH_dom"/>
</dbReference>
<evidence type="ECO:0000313" key="4">
    <source>
        <dbReference type="EMBL" id="EOH89570.1"/>
    </source>
</evidence>
<dbReference type="PANTHER" id="PTHR30204:SF97">
    <property type="entry name" value="MERR FAMILY REGULATORY PROTEIN"/>
    <property type="match status" value="1"/>
</dbReference>
<dbReference type="Gene3D" id="3.20.80.10">
    <property type="entry name" value="Regulatory factor, effector binding domain"/>
    <property type="match status" value="1"/>
</dbReference>
<dbReference type="Pfam" id="PF06445">
    <property type="entry name" value="GyrI-like"/>
    <property type="match status" value="1"/>
</dbReference>
<dbReference type="Gene3D" id="1.10.1660.10">
    <property type="match status" value="1"/>
</dbReference>
<proteinExistence type="predicted"/>
<comment type="caution">
    <text evidence="4">The sequence shown here is derived from an EMBL/GenBank/DDBJ whole genome shotgun (WGS) entry which is preliminary data.</text>
</comment>
<dbReference type="EMBL" id="AJAN01000022">
    <property type="protein sequence ID" value="EOH89570.1"/>
    <property type="molecule type" value="Genomic_DNA"/>
</dbReference>
<protein>
    <recommendedName>
        <fullName evidence="3">HTH merR-type domain-containing protein</fullName>
    </recommendedName>
</protein>
<dbReference type="Pfam" id="PF13411">
    <property type="entry name" value="MerR_1"/>
    <property type="match status" value="1"/>
</dbReference>
<organism evidence="4 5">
    <name type="scientific">Enterococcus villorum ATCC 700913</name>
    <dbReference type="NCBI Taxonomy" id="1158604"/>
    <lineage>
        <taxon>Bacteria</taxon>
        <taxon>Bacillati</taxon>
        <taxon>Bacillota</taxon>
        <taxon>Bacilli</taxon>
        <taxon>Lactobacillales</taxon>
        <taxon>Enterococcaceae</taxon>
        <taxon>Enterococcus</taxon>
    </lineage>
</organism>
<dbReference type="Proteomes" id="UP000013866">
    <property type="component" value="Unassembled WGS sequence"/>
</dbReference>
<dbReference type="PANTHER" id="PTHR30204">
    <property type="entry name" value="REDOX-CYCLING DRUG-SENSING TRANSCRIPTIONAL ACTIVATOR SOXR"/>
    <property type="match status" value="1"/>
</dbReference>